<reference evidence="6 7" key="1">
    <citation type="submission" date="2016-04" db="EMBL/GenBank/DDBJ databases">
        <title>Genome sequence of Methanosphaera cuniculi DSM 4103.</title>
        <authorList>
            <person name="Poehlein A."/>
            <person name="Seedorf H."/>
            <person name="Daniel R."/>
        </authorList>
    </citation>
    <scope>NUCLEOTIDE SEQUENCE [LARGE SCALE GENOMIC DNA]</scope>
    <source>
        <strain evidence="6 7">DSM 4103</strain>
    </source>
</reference>
<dbReference type="PROSITE" id="PS51900">
    <property type="entry name" value="CB"/>
    <property type="match status" value="1"/>
</dbReference>
<proteinExistence type="predicted"/>
<evidence type="ECO:0000259" key="5">
    <source>
        <dbReference type="PROSITE" id="PS51900"/>
    </source>
</evidence>
<gene>
    <name evidence="6" type="ORF">MSCUN_10580</name>
</gene>
<dbReference type="InterPro" id="IPR010998">
    <property type="entry name" value="Integrase_recombinase_N"/>
</dbReference>
<evidence type="ECO:0000256" key="4">
    <source>
        <dbReference type="SAM" id="Coils"/>
    </source>
</evidence>
<dbReference type="Gene3D" id="1.10.150.130">
    <property type="match status" value="1"/>
</dbReference>
<keyword evidence="4" id="KW-0175">Coiled coil</keyword>
<dbReference type="EMBL" id="LWMS01000031">
    <property type="protein sequence ID" value="PWL08127.1"/>
    <property type="molecule type" value="Genomic_DNA"/>
</dbReference>
<evidence type="ECO:0000256" key="3">
    <source>
        <dbReference type="PROSITE-ProRule" id="PRU01248"/>
    </source>
</evidence>
<evidence type="ECO:0000256" key="1">
    <source>
        <dbReference type="ARBA" id="ARBA00023125"/>
    </source>
</evidence>
<keyword evidence="2" id="KW-0233">DNA recombination</keyword>
<evidence type="ECO:0000313" key="6">
    <source>
        <dbReference type="EMBL" id="PWL08127.1"/>
    </source>
</evidence>
<dbReference type="GO" id="GO:0003677">
    <property type="term" value="F:DNA binding"/>
    <property type="evidence" value="ECO:0007669"/>
    <property type="project" value="UniProtKB-UniRule"/>
</dbReference>
<dbReference type="SUPFAM" id="SSF56349">
    <property type="entry name" value="DNA breaking-rejoining enzymes"/>
    <property type="match status" value="1"/>
</dbReference>
<dbReference type="GO" id="GO:0015074">
    <property type="term" value="P:DNA integration"/>
    <property type="evidence" value="ECO:0007669"/>
    <property type="project" value="InterPro"/>
</dbReference>
<dbReference type="InterPro" id="IPR044068">
    <property type="entry name" value="CB"/>
</dbReference>
<dbReference type="Gene3D" id="1.10.443.10">
    <property type="entry name" value="Intergrase catalytic core"/>
    <property type="match status" value="1"/>
</dbReference>
<comment type="caution">
    <text evidence="6">The sequence shown here is derived from an EMBL/GenBank/DDBJ whole genome shotgun (WGS) entry which is preliminary data.</text>
</comment>
<dbReference type="AlphaFoldDB" id="A0A2V2BVZ9"/>
<dbReference type="Proteomes" id="UP000246004">
    <property type="component" value="Unassembled WGS sequence"/>
</dbReference>
<dbReference type="GO" id="GO:0006310">
    <property type="term" value="P:DNA recombination"/>
    <property type="evidence" value="ECO:0007669"/>
    <property type="project" value="UniProtKB-KW"/>
</dbReference>
<evidence type="ECO:0000256" key="2">
    <source>
        <dbReference type="ARBA" id="ARBA00023172"/>
    </source>
</evidence>
<accession>A0A2V2BVZ9</accession>
<protein>
    <recommendedName>
        <fullName evidence="5">Core-binding (CB) domain-containing protein</fullName>
    </recommendedName>
</protein>
<evidence type="ECO:0000313" key="7">
    <source>
        <dbReference type="Proteomes" id="UP000246004"/>
    </source>
</evidence>
<sequence>MESLEDNKYFKEFCEKNGITKVYQKHNYKIVLSMLHETMNITIDDMVHQTEKEAKQTIKLFKNNLKTEDMALNLRKRSLNQIREIYNSFNVIDNSKYEIKDNYYFKKFCNDRNLGERSKKNYIDHLKTYVEVMDISLDEALDSQRTSDEIEEEIRKYENILSEDGYAVKTINNKLQHVKIVYRHFNKIKNGHTLGNGLNSRIKKKIKTSTPSPAQIRAKKEDEKEEIPQFDKNGQLDIYYDPIFKKACQELNIKTKQNKLTYKAALSHFLNTIGMTFNEFIKSNPSPLLLKSYFNKFQGYMYLDGMAESSVRIMVGKVKKLCKHLCFELPEPEKEIYPLNKKGNPKLLVLEKDPSYNVDDDPLFKKMCEERNLSRNTIKCYSSSLKEYLVFHNMTLKEIVDEAEEEEEQGIRMKNRKIKQRLMDYRTFLIKQNMTRTTINTYLSKTKTVYSHFEIEIPDLPRVKMKNERQVTYFDLPTRDHIREALELCDLKGKALILFMSSSGTARAETLSLTVRDFINGCKEYTTKTNLKEILEELQYRNDVVPTIHLRRIKTDKQYYTFCSPEASYHIIRELLLRPEVNYDDALFNWSDGAMLHFFQSINDTKNWGRVGKYRFFRSHALRKFHASNIGLPTEFVDALEGRSKNKVHETYIKTNPEKLKEKYLECMGNVMIGAIPLSPETIKPAPRAQMGSERKPAPLTQSYDPTLNFNLSSNQTSVTNNGGNQGVWTRVVGRTPRANIKSGTGKACSLNGGDKRISFFTTG</sequence>
<feature type="coiled-coil region" evidence="4">
    <location>
        <begin position="389"/>
        <end position="416"/>
    </location>
</feature>
<organism evidence="6 7">
    <name type="scientific">Methanosphaera cuniculi</name>
    <dbReference type="NCBI Taxonomy" id="1077256"/>
    <lineage>
        <taxon>Archaea</taxon>
        <taxon>Methanobacteriati</taxon>
        <taxon>Methanobacteriota</taxon>
        <taxon>Methanomada group</taxon>
        <taxon>Methanobacteria</taxon>
        <taxon>Methanobacteriales</taxon>
        <taxon>Methanobacteriaceae</taxon>
        <taxon>Methanosphaera</taxon>
    </lineage>
</organism>
<name>A0A2V2BVZ9_9EURY</name>
<dbReference type="RefSeq" id="WP_109582999.1">
    <property type="nucleotide sequence ID" value="NZ_LWMS01000031.1"/>
</dbReference>
<keyword evidence="1 3" id="KW-0238">DNA-binding</keyword>
<dbReference type="InterPro" id="IPR013762">
    <property type="entry name" value="Integrase-like_cat_sf"/>
</dbReference>
<dbReference type="InterPro" id="IPR011010">
    <property type="entry name" value="DNA_brk_join_enz"/>
</dbReference>
<feature type="domain" description="Core-binding (CB)" evidence="5">
    <location>
        <begin position="99"/>
        <end position="186"/>
    </location>
</feature>